<keyword evidence="3" id="KW-0393">Immunoglobulin domain</keyword>
<dbReference type="FunFam" id="2.60.40.10:FF:000425">
    <property type="entry name" value="Myosin light chain kinase"/>
    <property type="match status" value="1"/>
</dbReference>
<dbReference type="RefSeq" id="XP_011455501.2">
    <property type="nucleotide sequence ID" value="XM_011457199.4"/>
</dbReference>
<dbReference type="AlphaFoldDB" id="K1RX54"/>
<dbReference type="InterPro" id="IPR003598">
    <property type="entry name" value="Ig_sub2"/>
</dbReference>
<dbReference type="GO" id="GO:0004672">
    <property type="term" value="F:protein kinase activity"/>
    <property type="evidence" value="ECO:0007669"/>
    <property type="project" value="TreeGrafter"/>
</dbReference>
<protein>
    <submittedName>
        <fullName evidence="4">Muscle M-line assembly protein unc-89</fullName>
    </submittedName>
</protein>
<dbReference type="Pfam" id="PF07679">
    <property type="entry name" value="I-set"/>
    <property type="match status" value="1"/>
</dbReference>
<dbReference type="PANTHER" id="PTHR47633:SF16">
    <property type="entry name" value="CAVP-TARGET PROTEIN-LIKE"/>
    <property type="match status" value="1"/>
</dbReference>
<dbReference type="OrthoDB" id="5969272at2759"/>
<dbReference type="SMART" id="SM00409">
    <property type="entry name" value="IG"/>
    <property type="match status" value="1"/>
</dbReference>
<dbReference type="SMART" id="SM00408">
    <property type="entry name" value="IGc2"/>
    <property type="match status" value="1"/>
</dbReference>
<dbReference type="InParanoid" id="K1RX54"/>
<reference evidence="4" key="1">
    <citation type="journal article" date="2012" name="Nature">
        <title>The oyster genome reveals stress adaptation and complexity of shell formation.</title>
        <authorList>
            <person name="Zhang G."/>
            <person name="Fang X."/>
            <person name="Guo X."/>
            <person name="Li L."/>
            <person name="Luo R."/>
            <person name="Xu F."/>
            <person name="Yang P."/>
            <person name="Zhang L."/>
            <person name="Wang X."/>
            <person name="Qi H."/>
            <person name="Xiong Z."/>
            <person name="Que H."/>
            <person name="Xie Y."/>
            <person name="Holland P.W."/>
            <person name="Paps J."/>
            <person name="Zhu Y."/>
            <person name="Wu F."/>
            <person name="Chen Y."/>
            <person name="Wang J."/>
            <person name="Peng C."/>
            <person name="Meng J."/>
            <person name="Yang L."/>
            <person name="Liu J."/>
            <person name="Wen B."/>
            <person name="Zhang N."/>
            <person name="Huang Z."/>
            <person name="Zhu Q."/>
            <person name="Feng Y."/>
            <person name="Mount A."/>
            <person name="Hedgecock D."/>
            <person name="Xu Z."/>
            <person name="Liu Y."/>
            <person name="Domazet-Loso T."/>
            <person name="Du Y."/>
            <person name="Sun X."/>
            <person name="Zhang S."/>
            <person name="Liu B."/>
            <person name="Cheng P."/>
            <person name="Jiang X."/>
            <person name="Li J."/>
            <person name="Fan D."/>
            <person name="Wang W."/>
            <person name="Fu W."/>
            <person name="Wang T."/>
            <person name="Wang B."/>
            <person name="Zhang J."/>
            <person name="Peng Z."/>
            <person name="Li Y."/>
            <person name="Li N."/>
            <person name="Wang J."/>
            <person name="Chen M."/>
            <person name="He Y."/>
            <person name="Tan F."/>
            <person name="Song X."/>
            <person name="Zheng Q."/>
            <person name="Huang R."/>
            <person name="Yang H."/>
            <person name="Du X."/>
            <person name="Chen L."/>
            <person name="Yang M."/>
            <person name="Gaffney P.M."/>
            <person name="Wang S."/>
            <person name="Luo L."/>
            <person name="She Z."/>
            <person name="Ming Y."/>
            <person name="Huang W."/>
            <person name="Zhang S."/>
            <person name="Huang B."/>
            <person name="Zhang Y."/>
            <person name="Qu T."/>
            <person name="Ni P."/>
            <person name="Miao G."/>
            <person name="Wang J."/>
            <person name="Wang Q."/>
            <person name="Steinberg C.E."/>
            <person name="Wang H."/>
            <person name="Li N."/>
            <person name="Qian L."/>
            <person name="Zhang G."/>
            <person name="Li Y."/>
            <person name="Yang H."/>
            <person name="Liu X."/>
            <person name="Wang J."/>
            <person name="Yin Y."/>
            <person name="Wang J."/>
        </authorList>
    </citation>
    <scope>NUCLEOTIDE SEQUENCE [LARGE SCALE GENOMIC DNA]</scope>
    <source>
        <strain evidence="4">05x7-T-G4-1.051#20</strain>
    </source>
</reference>
<accession>K1RX54</accession>
<dbReference type="GO" id="GO:0005737">
    <property type="term" value="C:cytoplasm"/>
    <property type="evidence" value="ECO:0007669"/>
    <property type="project" value="UniProtKB-SubCell"/>
</dbReference>
<dbReference type="EMBL" id="JH818386">
    <property type="protein sequence ID" value="EKC39521.1"/>
    <property type="molecule type" value="Genomic_DNA"/>
</dbReference>
<dbReference type="InterPro" id="IPR013098">
    <property type="entry name" value="Ig_I-set"/>
</dbReference>
<comment type="subcellular location">
    <subcellularLocation>
        <location evidence="1">Cytoplasm</location>
    </subcellularLocation>
</comment>
<organism evidence="4">
    <name type="scientific">Magallana gigas</name>
    <name type="common">Pacific oyster</name>
    <name type="synonym">Crassostrea gigas</name>
    <dbReference type="NCBI Taxonomy" id="29159"/>
    <lineage>
        <taxon>Eukaryota</taxon>
        <taxon>Metazoa</taxon>
        <taxon>Spiralia</taxon>
        <taxon>Lophotrochozoa</taxon>
        <taxon>Mollusca</taxon>
        <taxon>Bivalvia</taxon>
        <taxon>Autobranchia</taxon>
        <taxon>Pteriomorphia</taxon>
        <taxon>Ostreida</taxon>
        <taxon>Ostreoidea</taxon>
        <taxon>Ostreidae</taxon>
        <taxon>Magallana</taxon>
    </lineage>
</organism>
<dbReference type="PROSITE" id="PS50835">
    <property type="entry name" value="IG_LIKE"/>
    <property type="match status" value="1"/>
</dbReference>
<keyword evidence="2" id="KW-0963">Cytoplasm</keyword>
<dbReference type="HOGENOM" id="CLU_704476_0_0_1"/>
<dbReference type="InterPro" id="IPR013783">
    <property type="entry name" value="Ig-like_fold"/>
</dbReference>
<sequence length="392" mass="44506">MARVESAEVDRDFNDVDIESILARVERRGPLRLARKRSLYRAPEFVKRLAQEITVDEGATVCFDCKVVAFPNPTITWTKDGENLPDDTRYLAETVNNGEYSLKISDVTKKDEAAYRCRAENVEGSSSSTIYLAVKAIKKEKSKKQTNGFLPHSRTFPVIKEEVEKEEEEAEFFRIQPDSPLTSLYCGTRWKNRTWPDFLYEQAFAVNYYDDDFEAMDIDEDDVFLPGNYIHCTFPIHLHDNSDSDSEMENIIKQNLIFENRNFSPHERPVGACANERDINANTCTNSCSSQTVKQNGDVAHPMNSLRKRPCASVTREFCRHAVCTDNITQADESGSVRAILGEVPGMSIAIFVLLISGYTFMALKLSLNPGTFVCVELFVEFLILILRLLLD</sequence>
<gene>
    <name evidence="4" type="ORF">CGI_10027931</name>
</gene>
<evidence type="ECO:0000313" key="4">
    <source>
        <dbReference type="EMBL" id="EKC39521.1"/>
    </source>
</evidence>
<dbReference type="KEGG" id="crg:105347943"/>
<dbReference type="InterPro" id="IPR007110">
    <property type="entry name" value="Ig-like_dom"/>
</dbReference>
<evidence type="ECO:0000256" key="3">
    <source>
        <dbReference type="ARBA" id="ARBA00023319"/>
    </source>
</evidence>
<evidence type="ECO:0000256" key="1">
    <source>
        <dbReference type="ARBA" id="ARBA00004496"/>
    </source>
</evidence>
<proteinExistence type="predicted"/>
<dbReference type="InterPro" id="IPR036179">
    <property type="entry name" value="Ig-like_dom_sf"/>
</dbReference>
<dbReference type="SUPFAM" id="SSF48726">
    <property type="entry name" value="Immunoglobulin"/>
    <property type="match status" value="1"/>
</dbReference>
<evidence type="ECO:0000256" key="2">
    <source>
        <dbReference type="ARBA" id="ARBA00022490"/>
    </source>
</evidence>
<dbReference type="PANTHER" id="PTHR47633">
    <property type="entry name" value="IMMUNOGLOBULIN"/>
    <property type="match status" value="1"/>
</dbReference>
<dbReference type="Gene3D" id="2.60.40.10">
    <property type="entry name" value="Immunoglobulins"/>
    <property type="match status" value="1"/>
</dbReference>
<name>K1RX54_MAGGI</name>
<dbReference type="InterPro" id="IPR003599">
    <property type="entry name" value="Ig_sub"/>
</dbReference>